<dbReference type="GO" id="GO:0008270">
    <property type="term" value="F:zinc ion binding"/>
    <property type="evidence" value="ECO:0007669"/>
    <property type="project" value="UniProtKB-KW"/>
</dbReference>
<dbReference type="InterPro" id="IPR006689">
    <property type="entry name" value="Small_GTPase_ARF/SAR"/>
</dbReference>
<dbReference type="InterPro" id="IPR000315">
    <property type="entry name" value="Znf_B-box"/>
</dbReference>
<keyword evidence="4" id="KW-0342">GTP-binding</keyword>
<keyword evidence="2 5" id="KW-0479">Metal-binding</keyword>
<dbReference type="SUPFAM" id="SSF57845">
    <property type="entry name" value="B-box zinc-binding domain"/>
    <property type="match status" value="1"/>
</dbReference>
<keyword evidence="9" id="KW-1185">Reference proteome</keyword>
<evidence type="ECO:0000256" key="3">
    <source>
        <dbReference type="ARBA" id="ARBA00022833"/>
    </source>
</evidence>
<keyword evidence="2 5" id="KW-0863">Zinc-finger</keyword>
<evidence type="ECO:0000313" key="9">
    <source>
        <dbReference type="Proteomes" id="UP000237246"/>
    </source>
</evidence>
<dbReference type="InterPro" id="IPR027417">
    <property type="entry name" value="P-loop_NTPase"/>
</dbReference>
<reference evidence="8 9" key="1">
    <citation type="submission" date="2018-01" db="EMBL/GenBank/DDBJ databases">
        <title>Comparison of the Chinese Bamboo Partridge and Red Junglefowl genome sequences highlights the importance of demography in genome evolution.</title>
        <authorList>
            <person name="Tiley G.P."/>
            <person name="Kimball R.T."/>
            <person name="Braun E.L."/>
            <person name="Burleigh J.G."/>
        </authorList>
    </citation>
    <scope>NUCLEOTIDE SEQUENCE [LARGE SCALE GENOMIC DNA]</scope>
    <source>
        <strain evidence="8">RTK389</strain>
        <tissue evidence="8">Blood</tissue>
    </source>
</reference>
<dbReference type="InterPro" id="IPR013087">
    <property type="entry name" value="Znf_C2H2_type"/>
</dbReference>
<dbReference type="Gene3D" id="3.40.50.300">
    <property type="entry name" value="P-loop containing nucleotide triphosphate hydrolases"/>
    <property type="match status" value="1"/>
</dbReference>
<gene>
    <name evidence="8" type="ORF">CIB84_002861</name>
</gene>
<dbReference type="PROSITE" id="PS50119">
    <property type="entry name" value="ZF_BBOX"/>
    <property type="match status" value="1"/>
</dbReference>
<accession>A0A2P4TAK0</accession>
<dbReference type="PANTHER" id="PTHR11711">
    <property type="entry name" value="ADP RIBOSYLATION FACTOR-RELATED"/>
    <property type="match status" value="1"/>
</dbReference>
<feature type="domain" description="B box-type" evidence="6">
    <location>
        <begin position="33"/>
        <end position="79"/>
    </location>
</feature>
<dbReference type="AlphaFoldDB" id="A0A2P4TAK0"/>
<dbReference type="Gene3D" id="3.30.160.60">
    <property type="entry name" value="Classic Zinc Finger"/>
    <property type="match status" value="1"/>
</dbReference>
<dbReference type="Proteomes" id="UP000237246">
    <property type="component" value="Unassembled WGS sequence"/>
</dbReference>
<name>A0A2P4TAK0_BAMTH</name>
<evidence type="ECO:0000256" key="5">
    <source>
        <dbReference type="PROSITE-ProRule" id="PRU00024"/>
    </source>
</evidence>
<evidence type="ECO:0000256" key="4">
    <source>
        <dbReference type="ARBA" id="ARBA00023134"/>
    </source>
</evidence>
<proteinExistence type="predicted"/>
<organism evidence="8 9">
    <name type="scientific">Bambusicola thoracicus</name>
    <name type="common">Chinese bamboo-partridge</name>
    <name type="synonym">Perdix thoracica</name>
    <dbReference type="NCBI Taxonomy" id="9083"/>
    <lineage>
        <taxon>Eukaryota</taxon>
        <taxon>Metazoa</taxon>
        <taxon>Chordata</taxon>
        <taxon>Craniata</taxon>
        <taxon>Vertebrata</taxon>
        <taxon>Euteleostomi</taxon>
        <taxon>Archelosauria</taxon>
        <taxon>Archosauria</taxon>
        <taxon>Dinosauria</taxon>
        <taxon>Saurischia</taxon>
        <taxon>Theropoda</taxon>
        <taxon>Coelurosauria</taxon>
        <taxon>Aves</taxon>
        <taxon>Neognathae</taxon>
        <taxon>Galloanserae</taxon>
        <taxon>Galliformes</taxon>
        <taxon>Phasianidae</taxon>
        <taxon>Perdicinae</taxon>
        <taxon>Bambusicola</taxon>
    </lineage>
</organism>
<dbReference type="PROSITE" id="PS50157">
    <property type="entry name" value="ZINC_FINGER_C2H2_2"/>
    <property type="match status" value="1"/>
</dbReference>
<evidence type="ECO:0000313" key="8">
    <source>
        <dbReference type="EMBL" id="POI33387.1"/>
    </source>
</evidence>
<comment type="caution">
    <text evidence="8">The sequence shown here is derived from an EMBL/GenBank/DDBJ whole genome shotgun (WGS) entry which is preliminary data.</text>
</comment>
<feature type="domain" description="C2H2-type" evidence="7">
    <location>
        <begin position="56"/>
        <end position="83"/>
    </location>
</feature>
<dbReference type="OrthoDB" id="2011769at2759"/>
<dbReference type="SMART" id="SM00336">
    <property type="entry name" value="BBOX"/>
    <property type="match status" value="2"/>
</dbReference>
<dbReference type="InterPro" id="IPR003649">
    <property type="entry name" value="Bbox_C"/>
</dbReference>
<evidence type="ECO:0000259" key="6">
    <source>
        <dbReference type="PROSITE" id="PS50119"/>
    </source>
</evidence>
<evidence type="ECO:0000256" key="1">
    <source>
        <dbReference type="ARBA" id="ARBA00022741"/>
    </source>
</evidence>
<dbReference type="FunFam" id="3.30.160.60:FF:000440">
    <property type="entry name" value="E3 ubiquitin-protein ligase TRIM23"/>
    <property type="match status" value="1"/>
</dbReference>
<protein>
    <recommendedName>
        <fullName evidence="10">B box-type domain-containing protein</fullName>
    </recommendedName>
</protein>
<dbReference type="CDD" id="cd19774">
    <property type="entry name" value="Bbox2_TRIM23_C-IX_rpt2"/>
    <property type="match status" value="1"/>
</dbReference>
<evidence type="ECO:0000256" key="2">
    <source>
        <dbReference type="ARBA" id="ARBA00022771"/>
    </source>
</evidence>
<dbReference type="SMART" id="SM00502">
    <property type="entry name" value="BBC"/>
    <property type="match status" value="1"/>
</dbReference>
<dbReference type="InterPro" id="IPR024156">
    <property type="entry name" value="Small_GTPase_ARF"/>
</dbReference>
<sequence>MSSGTCSPRGVPKATVSLSTTGTEVLCCLVGGSSIIRCDEDEAHVASVYCTVCATHLCADCSQLTHSTKTLAKHKRVPLADKPHEKTMCSQHQVHAIEFVCLEEDCQASPLMCCVCKEYGKHQGHKHSVLEPEANQIRASILDMAHCIRTFTEEISDYSRKLVGIVQHIEGGEQIVEDGVGMAHTEHVPGTAENARSCVRAYFSDLHETLCRQEEMALSVVDAHVREKLIWLRQQQEDMTILLSQVSTACLHCEKTLQQDDCRVVLARQEITRLLETLQKQQQQFTELADHVQLDASIPVTFTKDVAGALSVEEITELLSLHKLCCGRNWYIQGCDARSGTGLFEGLDWLSRQLVAAGVLDVA</sequence>
<dbReference type="EMBL" id="PPHD01003660">
    <property type="protein sequence ID" value="POI33387.1"/>
    <property type="molecule type" value="Genomic_DNA"/>
</dbReference>
<dbReference type="Pfam" id="PF00643">
    <property type="entry name" value="zf-B_box"/>
    <property type="match status" value="1"/>
</dbReference>
<dbReference type="CDD" id="cd19773">
    <property type="entry name" value="Bbox2_TRIM23_C-IX_rpt1"/>
    <property type="match status" value="1"/>
</dbReference>
<keyword evidence="3" id="KW-0862">Zinc</keyword>
<dbReference type="Pfam" id="PF00025">
    <property type="entry name" value="Arf"/>
    <property type="match status" value="1"/>
</dbReference>
<evidence type="ECO:0000259" key="7">
    <source>
        <dbReference type="PROSITE" id="PS50157"/>
    </source>
</evidence>
<dbReference type="GO" id="GO:0005525">
    <property type="term" value="F:GTP binding"/>
    <property type="evidence" value="ECO:0007669"/>
    <property type="project" value="UniProtKB-KW"/>
</dbReference>
<evidence type="ECO:0008006" key="10">
    <source>
        <dbReference type="Google" id="ProtNLM"/>
    </source>
</evidence>
<keyword evidence="1" id="KW-0547">Nucleotide-binding</keyword>
<dbReference type="GO" id="GO:0003924">
    <property type="term" value="F:GTPase activity"/>
    <property type="evidence" value="ECO:0007669"/>
    <property type="project" value="InterPro"/>
</dbReference>